<dbReference type="FunFam" id="3.30.160.20:FF:000022">
    <property type="entry name" value="28S ribosomal protein S5, mitochondrial"/>
    <property type="match status" value="1"/>
</dbReference>
<dbReference type="AlphaFoldDB" id="A0A2H8TK94"/>
<evidence type="ECO:0000256" key="8">
    <source>
        <dbReference type="ARBA" id="ARBA00062683"/>
    </source>
</evidence>
<evidence type="ECO:0000313" key="13">
    <source>
        <dbReference type="EMBL" id="MBW14450.1"/>
    </source>
</evidence>
<dbReference type="GO" id="GO:0006412">
    <property type="term" value="P:translation"/>
    <property type="evidence" value="ECO:0007669"/>
    <property type="project" value="InterPro"/>
</dbReference>
<comment type="similarity">
    <text evidence="2 10">Belongs to the universal ribosomal protein uS5 family.</text>
</comment>
<dbReference type="Gene3D" id="3.30.160.20">
    <property type="match status" value="1"/>
</dbReference>
<keyword evidence="5 9" id="KW-0687">Ribonucleoprotein</keyword>
<dbReference type="Pfam" id="PF03719">
    <property type="entry name" value="Ribosomal_S5_C"/>
    <property type="match status" value="1"/>
</dbReference>
<dbReference type="InterPro" id="IPR048584">
    <property type="entry name" value="Ribosomal_uS5m_N"/>
</dbReference>
<evidence type="ECO:0000256" key="2">
    <source>
        <dbReference type="ARBA" id="ARBA00008945"/>
    </source>
</evidence>
<feature type="compositionally biased region" description="Basic residues" evidence="11">
    <location>
        <begin position="83"/>
        <end position="98"/>
    </location>
</feature>
<reference evidence="13" key="1">
    <citation type="submission" date="2017-10" db="EMBL/GenBank/DDBJ databases">
        <title>Transcriptome Assembly of Sugarcane Aphid Adults.</title>
        <authorList>
            <person name="Scully E.D."/>
            <person name="Palmer N.A."/>
            <person name="Geib S.M."/>
            <person name="Sarath G."/>
            <person name="Sattler S.E."/>
        </authorList>
    </citation>
    <scope>NUCLEOTIDE SEQUENCE</scope>
    <source>
        <tissue evidence="13">Whole body</tissue>
    </source>
</reference>
<dbReference type="GO" id="GO:0003723">
    <property type="term" value="F:RNA binding"/>
    <property type="evidence" value="ECO:0007669"/>
    <property type="project" value="InterPro"/>
</dbReference>
<evidence type="ECO:0000256" key="1">
    <source>
        <dbReference type="ARBA" id="ARBA00004173"/>
    </source>
</evidence>
<evidence type="ECO:0000256" key="6">
    <source>
        <dbReference type="ARBA" id="ARBA00039335"/>
    </source>
</evidence>
<dbReference type="PANTHER" id="PTHR48277:SF1">
    <property type="entry name" value="MITOCHONDRIAL RIBOSOMAL PROTEIN S5"/>
    <property type="match status" value="1"/>
</dbReference>
<evidence type="ECO:0000256" key="9">
    <source>
        <dbReference type="PROSITE-ProRule" id="PRU00268"/>
    </source>
</evidence>
<dbReference type="SUPFAM" id="SSF54211">
    <property type="entry name" value="Ribosomal protein S5 domain 2-like"/>
    <property type="match status" value="1"/>
</dbReference>
<protein>
    <recommendedName>
        <fullName evidence="6">Small ribosomal subunit protein uS5m</fullName>
    </recommendedName>
    <alternativeName>
        <fullName evidence="7">28S ribosomal protein S5, mitochondrial</fullName>
    </alternativeName>
</protein>
<comment type="subcellular location">
    <subcellularLocation>
        <location evidence="1">Mitochondrion</location>
    </subcellularLocation>
</comment>
<keyword evidence="3 9" id="KW-0689">Ribosomal protein</keyword>
<keyword evidence="4" id="KW-0496">Mitochondrion</keyword>
<sequence>MISVLKRLLSPKSINIAQSVVSTKRPDILKDCTRCYYRTLIVPQTKVLQFQSVCVQQVRHESFFKKHTAEHIWKSVTSVSNAGKKRGRGKGAGKRRAKNLNRGQIIGVGVDNIIWPGLNAPIIKGRDLIKRTKLPPDPERQARLIKLRDSMGTFKMLRLSPTERGWSGSKMPGRSIGPPDPINEYNFDGFDTKVLEFKTVFCMKANAGRYRRISVVAVTGNKNGLAGFALGKAADSRAALRRAKNRAGQKLMYIERYNNHTVYHDFFTQFCNTRIFVEKRPEGHGLICHRAIKTICEIIGIKDLYAKVEGSTNLQNVVKAFFLGLLKQKTHQQLADETNYHLVEFRKENDYLPVIVASPKGPVKTDPKEAPDFLQYVMDNKVRLRKKKSLPFYTKKTHWYIKEKKIETIRNMDKAKYNLLAEYGEIRSFLTDKYPECRPVQKKSFVKQTNEDENQ</sequence>
<gene>
    <name evidence="13" type="primary">MRPS5_1</name>
</gene>
<proteinExistence type="inferred from homology"/>
<dbReference type="PANTHER" id="PTHR48277">
    <property type="entry name" value="MITOCHONDRIAL RIBOSOMAL PROTEIN S5"/>
    <property type="match status" value="1"/>
</dbReference>
<dbReference type="GO" id="GO:0005763">
    <property type="term" value="C:mitochondrial small ribosomal subunit"/>
    <property type="evidence" value="ECO:0007669"/>
    <property type="project" value="UniProtKB-ARBA"/>
</dbReference>
<dbReference type="FunFam" id="3.30.230.10:FF:000002">
    <property type="entry name" value="30S ribosomal protein S5"/>
    <property type="match status" value="1"/>
</dbReference>
<organism evidence="13">
    <name type="scientific">Melanaphis sacchari</name>
    <dbReference type="NCBI Taxonomy" id="742174"/>
    <lineage>
        <taxon>Eukaryota</taxon>
        <taxon>Metazoa</taxon>
        <taxon>Ecdysozoa</taxon>
        <taxon>Arthropoda</taxon>
        <taxon>Hexapoda</taxon>
        <taxon>Insecta</taxon>
        <taxon>Pterygota</taxon>
        <taxon>Neoptera</taxon>
        <taxon>Paraneoptera</taxon>
        <taxon>Hemiptera</taxon>
        <taxon>Sternorrhyncha</taxon>
        <taxon>Aphidomorpha</taxon>
        <taxon>Aphidoidea</taxon>
        <taxon>Aphididae</taxon>
        <taxon>Aphidini</taxon>
        <taxon>Melanaphis</taxon>
    </lineage>
</organism>
<dbReference type="InterPro" id="IPR005324">
    <property type="entry name" value="Ribosomal_uS5_C"/>
</dbReference>
<evidence type="ECO:0000256" key="4">
    <source>
        <dbReference type="ARBA" id="ARBA00023128"/>
    </source>
</evidence>
<evidence type="ECO:0000256" key="7">
    <source>
        <dbReference type="ARBA" id="ARBA00041606"/>
    </source>
</evidence>
<dbReference type="GO" id="GO:0005743">
    <property type="term" value="C:mitochondrial inner membrane"/>
    <property type="evidence" value="ECO:0007669"/>
    <property type="project" value="UniProtKB-ARBA"/>
</dbReference>
<evidence type="ECO:0000256" key="11">
    <source>
        <dbReference type="SAM" id="MobiDB-lite"/>
    </source>
</evidence>
<comment type="subunit">
    <text evidence="8">Component of the mitochondrial ribosome small subunit (28S) which comprises a 12S rRNA and about 30 distinct proteins.</text>
</comment>
<dbReference type="InterPro" id="IPR013810">
    <property type="entry name" value="Ribosomal_uS5_N"/>
</dbReference>
<evidence type="ECO:0000259" key="12">
    <source>
        <dbReference type="PROSITE" id="PS50881"/>
    </source>
</evidence>
<name>A0A2H8TK94_9HEMI</name>
<dbReference type="Pfam" id="PF21251">
    <property type="entry name" value="Ribosomal_uS5m_N"/>
    <property type="match status" value="1"/>
</dbReference>
<dbReference type="GO" id="GO:0003735">
    <property type="term" value="F:structural constituent of ribosome"/>
    <property type="evidence" value="ECO:0007669"/>
    <property type="project" value="UniProtKB-UniRule"/>
</dbReference>
<evidence type="ECO:0000256" key="3">
    <source>
        <dbReference type="ARBA" id="ARBA00022980"/>
    </source>
</evidence>
<dbReference type="Pfam" id="PF00333">
    <property type="entry name" value="Ribosomal_S5"/>
    <property type="match status" value="1"/>
</dbReference>
<dbReference type="InterPro" id="IPR020568">
    <property type="entry name" value="Ribosomal_Su5_D2-typ_SF"/>
</dbReference>
<evidence type="ECO:0000256" key="5">
    <source>
        <dbReference type="ARBA" id="ARBA00023274"/>
    </source>
</evidence>
<dbReference type="PROSITE" id="PS50881">
    <property type="entry name" value="S5_DSRBD"/>
    <property type="match status" value="1"/>
</dbReference>
<dbReference type="EMBL" id="GFXV01002645">
    <property type="protein sequence ID" value="MBW14450.1"/>
    <property type="molecule type" value="Transcribed_RNA"/>
</dbReference>
<dbReference type="SUPFAM" id="SSF54768">
    <property type="entry name" value="dsRNA-binding domain-like"/>
    <property type="match status" value="1"/>
</dbReference>
<dbReference type="InterPro" id="IPR014721">
    <property type="entry name" value="Ribsml_uS5_D2-typ_fold_subgr"/>
</dbReference>
<accession>A0A2H8TK94</accession>
<dbReference type="Gene3D" id="3.30.230.10">
    <property type="match status" value="1"/>
</dbReference>
<dbReference type="InterPro" id="IPR000851">
    <property type="entry name" value="Ribosomal_uS5"/>
</dbReference>
<dbReference type="OrthoDB" id="309483at2759"/>
<feature type="domain" description="S5 DRBM" evidence="12">
    <location>
        <begin position="190"/>
        <end position="254"/>
    </location>
</feature>
<evidence type="ECO:0000256" key="10">
    <source>
        <dbReference type="RuleBase" id="RU003823"/>
    </source>
</evidence>
<feature type="region of interest" description="Disordered" evidence="11">
    <location>
        <begin position="79"/>
        <end position="98"/>
    </location>
</feature>